<evidence type="ECO:0000313" key="2">
    <source>
        <dbReference type="Proteomes" id="UP000663868"/>
    </source>
</evidence>
<organism evidence="1 2">
    <name type="scientific">Adineta steineri</name>
    <dbReference type="NCBI Taxonomy" id="433720"/>
    <lineage>
        <taxon>Eukaryota</taxon>
        <taxon>Metazoa</taxon>
        <taxon>Spiralia</taxon>
        <taxon>Gnathifera</taxon>
        <taxon>Rotifera</taxon>
        <taxon>Eurotatoria</taxon>
        <taxon>Bdelloidea</taxon>
        <taxon>Adinetida</taxon>
        <taxon>Adinetidae</taxon>
        <taxon>Adineta</taxon>
    </lineage>
</organism>
<feature type="non-terminal residue" evidence="1">
    <location>
        <position position="25"/>
    </location>
</feature>
<gene>
    <name evidence="1" type="ORF">KXQ929_LOCUS41435</name>
</gene>
<comment type="caution">
    <text evidence="1">The sequence shown here is derived from an EMBL/GenBank/DDBJ whole genome shotgun (WGS) entry which is preliminary data.</text>
</comment>
<dbReference type="EMBL" id="CAJOBB010009306">
    <property type="protein sequence ID" value="CAF4225437.1"/>
    <property type="molecule type" value="Genomic_DNA"/>
</dbReference>
<accession>A0A820CQK9</accession>
<dbReference type="AlphaFoldDB" id="A0A820CQK9"/>
<reference evidence="1" key="1">
    <citation type="submission" date="2021-02" db="EMBL/GenBank/DDBJ databases">
        <authorList>
            <person name="Nowell W R."/>
        </authorList>
    </citation>
    <scope>NUCLEOTIDE SEQUENCE</scope>
</reference>
<sequence>MISVLKACQSEETIKQLREELKKLR</sequence>
<name>A0A820CQK9_9BILA</name>
<proteinExistence type="predicted"/>
<evidence type="ECO:0000313" key="1">
    <source>
        <dbReference type="EMBL" id="CAF4225437.1"/>
    </source>
</evidence>
<protein>
    <submittedName>
        <fullName evidence="1">Uncharacterized protein</fullName>
    </submittedName>
</protein>
<dbReference type="Proteomes" id="UP000663868">
    <property type="component" value="Unassembled WGS sequence"/>
</dbReference>